<evidence type="ECO:0000256" key="1">
    <source>
        <dbReference type="SAM" id="Phobius"/>
    </source>
</evidence>
<dbReference type="KEGG" id="snep:Enr13x_49940"/>
<evidence type="ECO:0000313" key="3">
    <source>
        <dbReference type="Proteomes" id="UP000319004"/>
    </source>
</evidence>
<feature type="transmembrane region" description="Helical" evidence="1">
    <location>
        <begin position="63"/>
        <end position="82"/>
    </location>
</feature>
<evidence type="ECO:0000313" key="2">
    <source>
        <dbReference type="EMBL" id="QDV45120.1"/>
    </source>
</evidence>
<dbReference type="AlphaFoldDB" id="A0A518HW87"/>
<sequence>MTVLELYCLLSHEDISPHTDAMNPYRAPIATQDNDHPGLLWGVLSVFCFGWSFGTATRAEMDAFGWFGIAVFVLGILIWIRVCRV</sequence>
<name>A0A518HW87_9BACT</name>
<organism evidence="2 3">
    <name type="scientific">Stieleria neptunia</name>
    <dbReference type="NCBI Taxonomy" id="2527979"/>
    <lineage>
        <taxon>Bacteria</taxon>
        <taxon>Pseudomonadati</taxon>
        <taxon>Planctomycetota</taxon>
        <taxon>Planctomycetia</taxon>
        <taxon>Pirellulales</taxon>
        <taxon>Pirellulaceae</taxon>
        <taxon>Stieleria</taxon>
    </lineage>
</organism>
<reference evidence="2 3" key="1">
    <citation type="submission" date="2019-03" db="EMBL/GenBank/DDBJ databases">
        <title>Deep-cultivation of Planctomycetes and their phenomic and genomic characterization uncovers novel biology.</title>
        <authorList>
            <person name="Wiegand S."/>
            <person name="Jogler M."/>
            <person name="Boedeker C."/>
            <person name="Pinto D."/>
            <person name="Vollmers J."/>
            <person name="Rivas-Marin E."/>
            <person name="Kohn T."/>
            <person name="Peeters S.H."/>
            <person name="Heuer A."/>
            <person name="Rast P."/>
            <person name="Oberbeckmann S."/>
            <person name="Bunk B."/>
            <person name="Jeske O."/>
            <person name="Meyerdierks A."/>
            <person name="Storesund J.E."/>
            <person name="Kallscheuer N."/>
            <person name="Luecker S."/>
            <person name="Lage O.M."/>
            <person name="Pohl T."/>
            <person name="Merkel B.J."/>
            <person name="Hornburger P."/>
            <person name="Mueller R.-W."/>
            <person name="Bruemmer F."/>
            <person name="Labrenz M."/>
            <person name="Spormann A.M."/>
            <person name="Op den Camp H."/>
            <person name="Overmann J."/>
            <person name="Amann R."/>
            <person name="Jetten M.S.M."/>
            <person name="Mascher T."/>
            <person name="Medema M.H."/>
            <person name="Devos D.P."/>
            <person name="Kaster A.-K."/>
            <person name="Ovreas L."/>
            <person name="Rohde M."/>
            <person name="Galperin M.Y."/>
            <person name="Jogler C."/>
        </authorList>
    </citation>
    <scope>NUCLEOTIDE SEQUENCE [LARGE SCALE GENOMIC DNA]</scope>
    <source>
        <strain evidence="2 3">Enr13</strain>
    </source>
</reference>
<accession>A0A518HW87</accession>
<dbReference type="Proteomes" id="UP000319004">
    <property type="component" value="Chromosome"/>
</dbReference>
<keyword evidence="3" id="KW-1185">Reference proteome</keyword>
<keyword evidence="1" id="KW-0472">Membrane</keyword>
<gene>
    <name evidence="2" type="ORF">Enr13x_49940</name>
</gene>
<feature type="transmembrane region" description="Helical" evidence="1">
    <location>
        <begin position="38"/>
        <end position="56"/>
    </location>
</feature>
<proteinExistence type="predicted"/>
<dbReference type="EMBL" id="CP037423">
    <property type="protein sequence ID" value="QDV45120.1"/>
    <property type="molecule type" value="Genomic_DNA"/>
</dbReference>
<protein>
    <submittedName>
        <fullName evidence="2">Uncharacterized protein</fullName>
    </submittedName>
</protein>
<keyword evidence="1" id="KW-0812">Transmembrane</keyword>
<keyword evidence="1" id="KW-1133">Transmembrane helix</keyword>